<keyword evidence="2" id="KW-0472">Membrane</keyword>
<protein>
    <recommendedName>
        <fullName evidence="5">MSHA biogenesis protein MshJ</fullName>
    </recommendedName>
</protein>
<dbReference type="STRING" id="1111735.GCA_000428045_02417"/>
<evidence type="ECO:0000313" key="3">
    <source>
        <dbReference type="EMBL" id="PLX63651.1"/>
    </source>
</evidence>
<proteinExistence type="predicted"/>
<feature type="transmembrane region" description="Helical" evidence="2">
    <location>
        <begin position="24"/>
        <end position="44"/>
    </location>
</feature>
<feature type="coiled-coil region" evidence="1">
    <location>
        <begin position="83"/>
        <end position="110"/>
    </location>
</feature>
<keyword evidence="2" id="KW-0812">Transmembrane</keyword>
<gene>
    <name evidence="3" type="ORF">C0630_01825</name>
</gene>
<dbReference type="Proteomes" id="UP000235015">
    <property type="component" value="Unassembled WGS sequence"/>
</dbReference>
<reference evidence="3 4" key="1">
    <citation type="submission" date="2017-11" db="EMBL/GenBank/DDBJ databases">
        <title>Genome-resolved metagenomics identifies genetic mobility, metabolic interactions, and unexpected diversity in perchlorate-reducing communities.</title>
        <authorList>
            <person name="Barnum T.P."/>
            <person name="Figueroa I.A."/>
            <person name="Carlstrom C.I."/>
            <person name="Lucas L.N."/>
            <person name="Engelbrektson A.L."/>
            <person name="Coates J.D."/>
        </authorList>
    </citation>
    <scope>NUCLEOTIDE SEQUENCE [LARGE SCALE GENOMIC DNA]</scope>
    <source>
        <strain evidence="3">BM301</strain>
    </source>
</reference>
<dbReference type="EMBL" id="PKUN01000001">
    <property type="protein sequence ID" value="PLX63651.1"/>
    <property type="molecule type" value="Genomic_DNA"/>
</dbReference>
<evidence type="ECO:0000313" key="4">
    <source>
        <dbReference type="Proteomes" id="UP000235015"/>
    </source>
</evidence>
<evidence type="ECO:0000256" key="1">
    <source>
        <dbReference type="SAM" id="Coils"/>
    </source>
</evidence>
<organism evidence="3 4">
    <name type="scientific">Sedimenticola selenatireducens</name>
    <dbReference type="NCBI Taxonomy" id="191960"/>
    <lineage>
        <taxon>Bacteria</taxon>
        <taxon>Pseudomonadati</taxon>
        <taxon>Pseudomonadota</taxon>
        <taxon>Gammaproteobacteria</taxon>
        <taxon>Chromatiales</taxon>
        <taxon>Sedimenticolaceae</taxon>
        <taxon>Sedimenticola</taxon>
    </lineage>
</organism>
<comment type="caution">
    <text evidence="3">The sequence shown here is derived from an EMBL/GenBank/DDBJ whole genome shotgun (WGS) entry which is preliminary data.</text>
</comment>
<evidence type="ECO:0008006" key="5">
    <source>
        <dbReference type="Google" id="ProtNLM"/>
    </source>
</evidence>
<name>A0A2N6D1T1_9GAMM</name>
<keyword evidence="1" id="KW-0175">Coiled coil</keyword>
<dbReference type="AlphaFoldDB" id="A0A2N6D1T1"/>
<sequence length="227" mass="25666">MSALSEKIRALPNRFDALSGRERVMILVLVLAILVGAWFNLLWYQQSVLQGQIKNNIEEIDGQIELLDTQLGGLVKQAERDPNEKINQELEQLKRLIAEMEGQIKGTTAALIEPREMAQLLEQILFSNDALQLVRLSTLKTEPLMGSQKADTEKPDAPVIDDPARVAEKNIYRHAFVIEFEGSYLAVLNYLKALEALPGRFFWDGIELEVADYPTARVRLQLHTLSL</sequence>
<keyword evidence="2" id="KW-1133">Transmembrane helix</keyword>
<dbReference type="RefSeq" id="WP_273437456.1">
    <property type="nucleotide sequence ID" value="NZ_PKUN01000001.1"/>
</dbReference>
<accession>A0A2N6D1T1</accession>
<evidence type="ECO:0000256" key="2">
    <source>
        <dbReference type="SAM" id="Phobius"/>
    </source>
</evidence>